<organism evidence="16 17">
    <name type="scientific">Callithrix jacchus</name>
    <name type="common">White-tufted-ear marmoset</name>
    <name type="synonym">Simia Jacchus</name>
    <dbReference type="NCBI Taxonomy" id="9483"/>
    <lineage>
        <taxon>Eukaryota</taxon>
        <taxon>Metazoa</taxon>
        <taxon>Chordata</taxon>
        <taxon>Craniata</taxon>
        <taxon>Vertebrata</taxon>
        <taxon>Euteleostomi</taxon>
        <taxon>Mammalia</taxon>
        <taxon>Eutheria</taxon>
        <taxon>Euarchontoglires</taxon>
        <taxon>Primates</taxon>
        <taxon>Haplorrhini</taxon>
        <taxon>Platyrrhini</taxon>
        <taxon>Cebidae</taxon>
        <taxon>Callitrichinae</taxon>
        <taxon>Callithrix</taxon>
        <taxon>Callithrix</taxon>
    </lineage>
</organism>
<dbReference type="UniPathway" id="UPA00143"/>
<keyword evidence="11" id="KW-0007">Acetylation</keyword>
<keyword evidence="17" id="KW-1185">Reference proteome</keyword>
<evidence type="ECO:0000259" key="15">
    <source>
        <dbReference type="PROSITE" id="PS50188"/>
    </source>
</evidence>
<dbReference type="SUPFAM" id="SSF49899">
    <property type="entry name" value="Concanavalin A-like lectins/glucanases"/>
    <property type="match status" value="1"/>
</dbReference>
<dbReference type="FunFam" id="2.120.10.30:FF:000047">
    <property type="entry name" value="Acylamino-acid-releasing enzyme"/>
    <property type="match status" value="1"/>
</dbReference>
<dbReference type="Pfam" id="PF19283">
    <property type="entry name" value="APEH_N"/>
    <property type="match status" value="1"/>
</dbReference>
<evidence type="ECO:0000256" key="13">
    <source>
        <dbReference type="ARBA" id="ARBA00032596"/>
    </source>
</evidence>
<dbReference type="SUPFAM" id="SSF50993">
    <property type="entry name" value="Peptidase/esterase 'gauge' domain"/>
    <property type="match status" value="1"/>
</dbReference>
<evidence type="ECO:0000256" key="14">
    <source>
        <dbReference type="ARBA" id="ARBA00045885"/>
    </source>
</evidence>
<evidence type="ECO:0000256" key="5">
    <source>
        <dbReference type="ARBA" id="ARBA00012917"/>
    </source>
</evidence>
<evidence type="ECO:0000256" key="9">
    <source>
        <dbReference type="ARBA" id="ARBA00022801"/>
    </source>
</evidence>
<comment type="subcellular location">
    <subcellularLocation>
        <location evidence="2">Cytoplasm</location>
    </subcellularLocation>
</comment>
<dbReference type="GO" id="GO:0008242">
    <property type="term" value="F:omega peptidase activity"/>
    <property type="evidence" value="ECO:0007669"/>
    <property type="project" value="UniProtKB-EC"/>
</dbReference>
<evidence type="ECO:0000256" key="3">
    <source>
        <dbReference type="ARBA" id="ARBA00010040"/>
    </source>
</evidence>
<evidence type="ECO:0000313" key="16">
    <source>
        <dbReference type="Ensembl" id="ENSCJAP00000088952.1"/>
    </source>
</evidence>
<dbReference type="GO" id="GO:0005737">
    <property type="term" value="C:cytoplasm"/>
    <property type="evidence" value="ECO:0007669"/>
    <property type="project" value="UniProtKB-SubCell"/>
</dbReference>
<dbReference type="OMA" id="IIPVVMC"/>
<reference evidence="16" key="3">
    <citation type="submission" date="2025-09" db="UniProtKB">
        <authorList>
            <consortium name="Ensembl"/>
        </authorList>
    </citation>
    <scope>IDENTIFICATION</scope>
</reference>
<dbReference type="FunFam" id="2.60.120.920:FF:000031">
    <property type="entry name" value="E3 ubiquitin-protein ligase RNF123"/>
    <property type="match status" value="1"/>
</dbReference>
<name>A0A8I3X872_CALJA</name>
<dbReference type="InterPro" id="IPR002471">
    <property type="entry name" value="Pept_S9_AS"/>
</dbReference>
<dbReference type="AlphaFoldDB" id="A0A8I3X872"/>
<dbReference type="PANTHER" id="PTHR42776:SF4">
    <property type="entry name" value="ACYLAMINO-ACID-RELEASING ENZYME"/>
    <property type="match status" value="1"/>
</dbReference>
<comment type="function">
    <text evidence="14">This enzyme catalyzes the hydrolysis of the N-terminal peptide bond of an N-acetylated peptide to generate an N-acetylated amino acid and a peptide with a free N-terminus. It preferentially cleaves off Ac-Ala, Ac-Met and Ac-Ser. Also, involved in the degradation of oxidized and glycated proteins.</text>
</comment>
<dbReference type="InterPro" id="IPR001375">
    <property type="entry name" value="Peptidase_S9_cat"/>
</dbReference>
<evidence type="ECO:0000256" key="12">
    <source>
        <dbReference type="ARBA" id="ARBA00032284"/>
    </source>
</evidence>
<dbReference type="GeneTree" id="ENSGT00940000155781"/>
<proteinExistence type="inferred from homology"/>
<dbReference type="InterPro" id="IPR013320">
    <property type="entry name" value="ConA-like_dom_sf"/>
</dbReference>
<dbReference type="GO" id="GO:0004252">
    <property type="term" value="F:serine-type endopeptidase activity"/>
    <property type="evidence" value="ECO:0007669"/>
    <property type="project" value="InterPro"/>
</dbReference>
<dbReference type="CDD" id="cd12882">
    <property type="entry name" value="SPRY_RNF123"/>
    <property type="match status" value="1"/>
</dbReference>
<evidence type="ECO:0000256" key="6">
    <source>
        <dbReference type="ARBA" id="ARBA00018421"/>
    </source>
</evidence>
<dbReference type="Proteomes" id="UP000008225">
    <property type="component" value="Chromosome 15"/>
</dbReference>
<comment type="similarity">
    <text evidence="3">Belongs to the peptidase S9C family.</text>
</comment>
<protein>
    <recommendedName>
        <fullName evidence="6">Acylamino-acid-releasing enzyme</fullName>
        <ecNumber evidence="5">3.4.19.1</ecNumber>
    </recommendedName>
    <alternativeName>
        <fullName evidence="13">Acyl-peptide hydrolase</fullName>
    </alternativeName>
    <alternativeName>
        <fullName evidence="12">Acylaminoacyl-peptidase</fullName>
    </alternativeName>
</protein>
<evidence type="ECO:0000256" key="11">
    <source>
        <dbReference type="ARBA" id="ARBA00022990"/>
    </source>
</evidence>
<dbReference type="Gene3D" id="2.60.120.920">
    <property type="match status" value="1"/>
</dbReference>
<evidence type="ECO:0000256" key="7">
    <source>
        <dbReference type="ARBA" id="ARBA00022490"/>
    </source>
</evidence>
<dbReference type="Pfam" id="PF00622">
    <property type="entry name" value="SPRY"/>
    <property type="match status" value="1"/>
</dbReference>
<evidence type="ECO:0000256" key="1">
    <source>
        <dbReference type="ARBA" id="ARBA00000721"/>
    </source>
</evidence>
<evidence type="ECO:0000313" key="17">
    <source>
        <dbReference type="Proteomes" id="UP000008225"/>
    </source>
</evidence>
<keyword evidence="10" id="KW-0832">Ubl conjugation</keyword>
<dbReference type="Gene3D" id="2.120.10.30">
    <property type="entry name" value="TolB, C-terminal domain"/>
    <property type="match status" value="1"/>
</dbReference>
<gene>
    <name evidence="16" type="primary">RNF123</name>
</gene>
<dbReference type="InterPro" id="IPR003877">
    <property type="entry name" value="SPRY_dom"/>
</dbReference>
<keyword evidence="8" id="KW-0597">Phosphoprotein</keyword>
<dbReference type="SMART" id="SM00449">
    <property type="entry name" value="SPRY"/>
    <property type="match status" value="1"/>
</dbReference>
<sequence>MERQVLLSEPEEAAALYRGLSRHPSLSAACLGPEVTTQYGGQYRTVHTEWTQRDLERMENIRFCRQYLVFHDGDSVVFAGPAGNSVETLGELLSRESPSGTMKAVLRKARGTGPGEEKQFLEVWEKNRKLKSFNLSALEKHGPVYEDDCFGCLSWSHSETHLLYVAEKKRPKAESFFQTKALDVSASDDEIARLKKPDQAIKGDQFVFYEDWGENMVSKSIPVLCVLDVESGNISVLEGVPDNVSPGQAFWAPGDAGVVFVGWWHEPFRLGIRFCTNRRSALYYVDLIGGKCELLSDDSLAVSSPRLSPDQCRIVYLQYPSLIPHHQCSQLCLYDWYTKVTSVVVDVVPRQLGENFSGIYCSLLPLGCWSADSQRVVFDSAQRSRQDLFAVDTQVGTVTSLTAGGAGGSWKLLTIDQDLMVAQFSTPSLPPTLKVGFLPSAGKEQSVLWVSLEEAEPIPDIHWGIQVLQPPPEQENVQHVGLDFEAILLQPSNPPDKTQVPMVVIPHGGPHSSFVTAWMLFPAMLCKMGFAVLLVNYRGSTGFGQDSILSLPGNVGHQDVKDVQFAVEHVLQEEHFDASRVALMGGSHGGFISCHLIGQYPETYRACVARNPVINIASMLGSTDIPDWCVVEAGFPFSSDCLPDLSVWAEMLDKSPIKYIPQVKTPLLLMLGQEDRRVPFKQGMEYYRALKTRNVPVRKPLNFQNLPEHLDLLLQVDDEEEESQGQVEGRLGPSTVVLDHTGGFEGLLLVDDDLLGVIGHSNFGTIRSTTCVYKGKWVYEVLISSQGLMQIGWCTISCRFNQEEGVGDTHNSYAYDGNRVRKWNVTTTNYGKAWAAGDIVSCLIDLDDGTLSFCLNGVSLGTAFENLSRGLGMAYFPAISLSFKESVAFNFGSRPLRYHFGKMAVGCSEALGETGMRGSLPQGCGGLVARPGCCSVSGRQLSLQQPGWLGVLVSINR</sequence>
<dbReference type="InterPro" id="IPR011042">
    <property type="entry name" value="6-blade_b-propeller_TolB-like"/>
</dbReference>
<reference evidence="16" key="2">
    <citation type="submission" date="2025-08" db="UniProtKB">
        <authorList>
            <consortium name="Ensembl"/>
        </authorList>
    </citation>
    <scope>IDENTIFICATION</scope>
</reference>
<dbReference type="GO" id="GO:0006508">
    <property type="term" value="P:proteolysis"/>
    <property type="evidence" value="ECO:0007669"/>
    <property type="project" value="InterPro"/>
</dbReference>
<comment type="subunit">
    <text evidence="4">Homotetramer.</text>
</comment>
<dbReference type="PROSITE" id="PS50188">
    <property type="entry name" value="B302_SPRY"/>
    <property type="match status" value="1"/>
</dbReference>
<dbReference type="GO" id="GO:0016567">
    <property type="term" value="P:protein ubiquitination"/>
    <property type="evidence" value="ECO:0007669"/>
    <property type="project" value="UniProtKB-UniPathway"/>
</dbReference>
<accession>A0A8I3X872</accession>
<dbReference type="InterPro" id="IPR035773">
    <property type="entry name" value="SPRY_RNF123"/>
</dbReference>
<dbReference type="InterPro" id="IPR043136">
    <property type="entry name" value="B30.2/SPRY_sf"/>
</dbReference>
<keyword evidence="7" id="KW-0963">Cytoplasm</keyword>
<dbReference type="FunFam" id="3.40.50.1820:FF:000043">
    <property type="entry name" value="acylamino-acid-releasing enzyme"/>
    <property type="match status" value="1"/>
</dbReference>
<dbReference type="Pfam" id="PF00326">
    <property type="entry name" value="Peptidase_S9"/>
    <property type="match status" value="1"/>
</dbReference>
<dbReference type="Gene3D" id="3.40.50.1820">
    <property type="entry name" value="alpha/beta hydrolase"/>
    <property type="match status" value="1"/>
</dbReference>
<dbReference type="PANTHER" id="PTHR42776">
    <property type="entry name" value="SERINE PEPTIDASE S9 FAMILY MEMBER"/>
    <property type="match status" value="1"/>
</dbReference>
<reference evidence="16 17" key="1">
    <citation type="submission" date="2009-03" db="EMBL/GenBank/DDBJ databases">
        <authorList>
            <person name="Warren W."/>
            <person name="Ye L."/>
            <person name="Minx P."/>
            <person name="Worley K."/>
            <person name="Gibbs R."/>
            <person name="Wilson R.K."/>
        </authorList>
    </citation>
    <scope>NUCLEOTIDE SEQUENCE [LARGE SCALE GENOMIC DNA]</scope>
</reference>
<comment type="catalytic activity">
    <reaction evidence="1">
        <text>Cleavage of an N-acetyl or N-formyl amino acid from the N-terminus of a polypeptide.</text>
        <dbReference type="EC" id="3.4.19.1"/>
    </reaction>
</comment>
<dbReference type="SUPFAM" id="SSF53474">
    <property type="entry name" value="alpha/beta-Hydrolases"/>
    <property type="match status" value="1"/>
</dbReference>
<evidence type="ECO:0000256" key="2">
    <source>
        <dbReference type="ARBA" id="ARBA00004496"/>
    </source>
</evidence>
<evidence type="ECO:0000256" key="8">
    <source>
        <dbReference type="ARBA" id="ARBA00022553"/>
    </source>
</evidence>
<dbReference type="EC" id="3.4.19.1" evidence="5"/>
<dbReference type="PROSITE" id="PS00708">
    <property type="entry name" value="PRO_ENDOPEP_SER"/>
    <property type="match status" value="1"/>
</dbReference>
<dbReference type="InterPro" id="IPR029058">
    <property type="entry name" value="AB_hydrolase_fold"/>
</dbReference>
<keyword evidence="9" id="KW-0378">Hydrolase</keyword>
<dbReference type="InterPro" id="IPR045550">
    <property type="entry name" value="AARE_N"/>
</dbReference>
<evidence type="ECO:0000256" key="4">
    <source>
        <dbReference type="ARBA" id="ARBA00011881"/>
    </source>
</evidence>
<feature type="domain" description="B30.2/SPRY" evidence="15">
    <location>
        <begin position="716"/>
        <end position="896"/>
    </location>
</feature>
<evidence type="ECO:0000256" key="10">
    <source>
        <dbReference type="ARBA" id="ARBA00022843"/>
    </source>
</evidence>
<dbReference type="InterPro" id="IPR001870">
    <property type="entry name" value="B30.2/SPRY"/>
</dbReference>
<dbReference type="Ensembl" id="ENSCJAT00000146991.1">
    <property type="protein sequence ID" value="ENSCJAP00000088952.1"/>
    <property type="gene ID" value="ENSCJAG00000004025.5"/>
</dbReference>